<evidence type="ECO:0000313" key="9">
    <source>
        <dbReference type="Proteomes" id="UP000095085"/>
    </source>
</evidence>
<dbReference type="STRING" id="984485.A0A1E4RDT5"/>
<dbReference type="GO" id="GO:0008301">
    <property type="term" value="F:DNA binding, bending"/>
    <property type="evidence" value="ECO:0007669"/>
    <property type="project" value="InterPro"/>
</dbReference>
<organism evidence="8 9">
    <name type="scientific">Hyphopichia burtonii NRRL Y-1933</name>
    <dbReference type="NCBI Taxonomy" id="984485"/>
    <lineage>
        <taxon>Eukaryota</taxon>
        <taxon>Fungi</taxon>
        <taxon>Dikarya</taxon>
        <taxon>Ascomycota</taxon>
        <taxon>Saccharomycotina</taxon>
        <taxon>Pichiomycetes</taxon>
        <taxon>Debaryomycetaceae</taxon>
        <taxon>Hyphopichia</taxon>
    </lineage>
</organism>
<dbReference type="Pfam" id="PF04769">
    <property type="entry name" value="MATalpha_HMGbox"/>
    <property type="match status" value="1"/>
</dbReference>
<gene>
    <name evidence="8" type="ORF">HYPBUDRAFT_154089</name>
</gene>
<evidence type="ECO:0000256" key="3">
    <source>
        <dbReference type="ARBA" id="ARBA00023163"/>
    </source>
</evidence>
<evidence type="ECO:0000256" key="2">
    <source>
        <dbReference type="ARBA" id="ARBA00023125"/>
    </source>
</evidence>
<comment type="subcellular location">
    <subcellularLocation>
        <location evidence="5">Nucleus</location>
    </subcellularLocation>
</comment>
<dbReference type="GO" id="GO:0005634">
    <property type="term" value="C:nucleus"/>
    <property type="evidence" value="ECO:0007669"/>
    <property type="project" value="UniProtKB-SubCell"/>
</dbReference>
<keyword evidence="1 5" id="KW-0805">Transcription regulation</keyword>
<keyword evidence="3 5" id="KW-0804">Transcription</keyword>
<evidence type="ECO:0000256" key="6">
    <source>
        <dbReference type="SAM" id="MobiDB-lite"/>
    </source>
</evidence>
<evidence type="ECO:0000256" key="4">
    <source>
        <dbReference type="ARBA" id="ARBA00023242"/>
    </source>
</evidence>
<feature type="region of interest" description="Disordered" evidence="6">
    <location>
        <begin position="27"/>
        <end position="50"/>
    </location>
</feature>
<evidence type="ECO:0000259" key="7">
    <source>
        <dbReference type="PROSITE" id="PS51325"/>
    </source>
</evidence>
<accession>A0A1E4RDT5</accession>
<evidence type="ECO:0000313" key="8">
    <source>
        <dbReference type="EMBL" id="ODV65275.1"/>
    </source>
</evidence>
<keyword evidence="9" id="KW-1185">Reference proteome</keyword>
<comment type="similarity">
    <text evidence="5">Belongs to the MATALPHA1 family.</text>
</comment>
<dbReference type="EMBL" id="KV454545">
    <property type="protein sequence ID" value="ODV65275.1"/>
    <property type="molecule type" value="Genomic_DNA"/>
</dbReference>
<dbReference type="PROSITE" id="PS51325">
    <property type="entry name" value="ALPHA_BOX"/>
    <property type="match status" value="1"/>
</dbReference>
<evidence type="ECO:0000256" key="1">
    <source>
        <dbReference type="ARBA" id="ARBA00023015"/>
    </source>
</evidence>
<dbReference type="Proteomes" id="UP000095085">
    <property type="component" value="Unassembled WGS sequence"/>
</dbReference>
<evidence type="ECO:0000256" key="5">
    <source>
        <dbReference type="RuleBase" id="RU003516"/>
    </source>
</evidence>
<dbReference type="RefSeq" id="XP_020074342.1">
    <property type="nucleotide sequence ID" value="XM_020221890.1"/>
</dbReference>
<reference evidence="9" key="1">
    <citation type="submission" date="2016-05" db="EMBL/GenBank/DDBJ databases">
        <title>Comparative genomics of biotechnologically important yeasts.</title>
        <authorList>
            <consortium name="DOE Joint Genome Institute"/>
            <person name="Riley R."/>
            <person name="Haridas S."/>
            <person name="Wolfe K.H."/>
            <person name="Lopes M.R."/>
            <person name="Hittinger C.T."/>
            <person name="Goker M."/>
            <person name="Salamov A."/>
            <person name="Wisecaver J."/>
            <person name="Long T.M."/>
            <person name="Aerts A.L."/>
            <person name="Barry K."/>
            <person name="Choi C."/>
            <person name="Clum A."/>
            <person name="Coughlan A.Y."/>
            <person name="Deshpande S."/>
            <person name="Douglass A.P."/>
            <person name="Hanson S.J."/>
            <person name="Klenk H.-P."/>
            <person name="Labutti K."/>
            <person name="Lapidus A."/>
            <person name="Lindquist E."/>
            <person name="Lipzen A."/>
            <person name="Meier-Kolthoff J.P."/>
            <person name="Ohm R.A."/>
            <person name="Otillar R.P."/>
            <person name="Pangilinan J."/>
            <person name="Peng Y."/>
            <person name="Rokas A."/>
            <person name="Rosa C.A."/>
            <person name="Scheuner C."/>
            <person name="Sibirny A.A."/>
            <person name="Slot J.C."/>
            <person name="Stielow J.B."/>
            <person name="Sun H."/>
            <person name="Kurtzman C.P."/>
            <person name="Blackwell M."/>
            <person name="Grigoriev I.V."/>
            <person name="Jeffries T.W."/>
        </authorList>
    </citation>
    <scope>NUCLEOTIDE SEQUENCE [LARGE SCALE GENOMIC DNA]</scope>
    <source>
        <strain evidence="9">NRRL Y-1933</strain>
    </source>
</reference>
<dbReference type="OrthoDB" id="5398665at2759"/>
<proteinExistence type="inferred from homology"/>
<dbReference type="GO" id="GO:0045895">
    <property type="term" value="P:positive regulation of mating-type specific transcription, DNA-templated"/>
    <property type="evidence" value="ECO:0007669"/>
    <property type="project" value="InterPro"/>
</dbReference>
<dbReference type="GeneID" id="30996439"/>
<dbReference type="InterPro" id="IPR006856">
    <property type="entry name" value="MATalpha_HMGbox"/>
</dbReference>
<sequence>MKHKFRPMKKNSKVDILRFSLGKFKPALRQNSSKKEPTSTQITLQADKLPDLPTPPSKLQNILIEFNRLNEDSLRSVKKKSRPKNSKRTINGFFAFRTFYSKSIFKPDHQRQLSSLLAEAWREEKKKSIWDKYAVVYRLQAPDIGFFDWLCANLNLETSTNKPEVNSPEMKKHSLGRVEDLFLSP</sequence>
<keyword evidence="2 5" id="KW-0238">DNA-binding</keyword>
<protein>
    <recommendedName>
        <fullName evidence="7">Alpha box domain-containing protein</fullName>
    </recommendedName>
</protein>
<feature type="domain" description="Alpha box" evidence="7">
    <location>
        <begin position="85"/>
        <end position="141"/>
    </location>
</feature>
<name>A0A1E4RDT5_9ASCO</name>
<keyword evidence="4 5" id="KW-0539">Nucleus</keyword>
<dbReference type="AlphaFoldDB" id="A0A1E4RDT5"/>